<protein>
    <submittedName>
        <fullName evidence="2">Uncharacterized protein</fullName>
    </submittedName>
</protein>
<name>A0AAF0FQN0_9EURY</name>
<reference evidence="2" key="1">
    <citation type="submission" date="2022-01" db="EMBL/GenBank/DDBJ databases">
        <title>Complete genome of Methanomicrobium antiquum DSM 21220.</title>
        <authorList>
            <person name="Chen S.-C."/>
            <person name="You Y.-T."/>
            <person name="Zhou Y.-Z."/>
            <person name="Lai M.-C."/>
        </authorList>
    </citation>
    <scope>NUCLEOTIDE SEQUENCE</scope>
    <source>
        <strain evidence="2">DSM 21220</strain>
    </source>
</reference>
<evidence type="ECO:0000256" key="1">
    <source>
        <dbReference type="SAM" id="Phobius"/>
    </source>
</evidence>
<dbReference type="GeneID" id="79951090"/>
<keyword evidence="1" id="KW-1133">Transmembrane helix</keyword>
<keyword evidence="1" id="KW-0812">Transmembrane</keyword>
<evidence type="ECO:0000313" key="3">
    <source>
        <dbReference type="Proteomes" id="UP001218895"/>
    </source>
</evidence>
<keyword evidence="3" id="KW-1185">Reference proteome</keyword>
<keyword evidence="1" id="KW-0472">Membrane</keyword>
<accession>A0AAF0FQN0</accession>
<dbReference type="KEGG" id="manq:L1994_11775"/>
<evidence type="ECO:0000313" key="2">
    <source>
        <dbReference type="EMBL" id="WFN36797.1"/>
    </source>
</evidence>
<dbReference type="RefSeq" id="WP_278099633.1">
    <property type="nucleotide sequence ID" value="NZ_CP091092.1"/>
</dbReference>
<dbReference type="EMBL" id="CP091092">
    <property type="protein sequence ID" value="WFN36797.1"/>
    <property type="molecule type" value="Genomic_DNA"/>
</dbReference>
<sequence>MNEKTLRDLVIETSRDVKWIRASLDELKEKETFFESRLRTLEECLGNTQKSRLYESQISAGAGAGAGGIVAIILRLFGG</sequence>
<dbReference type="AlphaFoldDB" id="A0AAF0FQN0"/>
<gene>
    <name evidence="2" type="ORF">L1994_11775</name>
</gene>
<organism evidence="2 3">
    <name type="scientific">Methanomicrobium antiquum</name>
    <dbReference type="NCBI Taxonomy" id="487686"/>
    <lineage>
        <taxon>Archaea</taxon>
        <taxon>Methanobacteriati</taxon>
        <taxon>Methanobacteriota</taxon>
        <taxon>Stenosarchaea group</taxon>
        <taxon>Methanomicrobia</taxon>
        <taxon>Methanomicrobiales</taxon>
        <taxon>Methanomicrobiaceae</taxon>
        <taxon>Methanomicrobium</taxon>
    </lineage>
</organism>
<dbReference type="Proteomes" id="UP001218895">
    <property type="component" value="Chromosome"/>
</dbReference>
<feature type="transmembrane region" description="Helical" evidence="1">
    <location>
        <begin position="58"/>
        <end position="77"/>
    </location>
</feature>
<proteinExistence type="predicted"/>